<accession>A0A6J7SWH9</accession>
<protein>
    <submittedName>
        <fullName evidence="1">Unannotated protein</fullName>
    </submittedName>
</protein>
<dbReference type="Gene3D" id="3.40.50.300">
    <property type="entry name" value="P-loop containing nucleotide triphosphate hydrolases"/>
    <property type="match status" value="1"/>
</dbReference>
<evidence type="ECO:0000313" key="1">
    <source>
        <dbReference type="EMBL" id="CAB5045201.1"/>
    </source>
</evidence>
<dbReference type="AlphaFoldDB" id="A0A6J7SWH9"/>
<sequence>MTLIAIDGPAGAGKTTLAAKFFAEYSVDKSVVVIHMDDLYDGWDNALNDSLTSTLAEILQAYKTASVFTLSIFNWETKSFDSTRSFQPSEIVILEGVGAGQKIVRDAGATLYWLDIEPERGLARVLHRDGFEIESQMRRWQITQDAHFARDATRMHADHIITSQA</sequence>
<dbReference type="EMBL" id="CAFBQE010000008">
    <property type="protein sequence ID" value="CAB5045201.1"/>
    <property type="molecule type" value="Genomic_DNA"/>
</dbReference>
<dbReference type="SUPFAM" id="SSF52540">
    <property type="entry name" value="P-loop containing nucleoside triphosphate hydrolases"/>
    <property type="match status" value="1"/>
</dbReference>
<proteinExistence type="predicted"/>
<organism evidence="1">
    <name type="scientific">freshwater metagenome</name>
    <dbReference type="NCBI Taxonomy" id="449393"/>
    <lineage>
        <taxon>unclassified sequences</taxon>
        <taxon>metagenomes</taxon>
        <taxon>ecological metagenomes</taxon>
    </lineage>
</organism>
<name>A0A6J7SWH9_9ZZZZ</name>
<reference evidence="1" key="1">
    <citation type="submission" date="2020-05" db="EMBL/GenBank/DDBJ databases">
        <authorList>
            <person name="Chiriac C."/>
            <person name="Salcher M."/>
            <person name="Ghai R."/>
            <person name="Kavagutti S V."/>
        </authorList>
    </citation>
    <scope>NUCLEOTIDE SEQUENCE</scope>
</reference>
<dbReference type="InterPro" id="IPR027417">
    <property type="entry name" value="P-loop_NTPase"/>
</dbReference>
<gene>
    <name evidence="1" type="ORF">UFOPK4284_00235</name>
</gene>